<dbReference type="AlphaFoldDB" id="A0A8J7KJJ1"/>
<sequence>MRRTTVMAVAWPAAAAVVGGTVWLSVYPAFVADAGGDPGRPLPPARSAAPSPSAYTLAQVRHREPSPTPSPTPKHSPTSVIRSDGADTVVRVVYTDGGSVTLSYSKDRVDMTGVEPIDEYVEVVVDRKSPTRIVVRLQSPGHVSTVEAFWERPGVSKANVHEDDEEW</sequence>
<dbReference type="Proteomes" id="UP000622552">
    <property type="component" value="Unassembled WGS sequence"/>
</dbReference>
<feature type="compositionally biased region" description="Low complexity" evidence="1">
    <location>
        <begin position="45"/>
        <end position="54"/>
    </location>
</feature>
<evidence type="ECO:0000313" key="2">
    <source>
        <dbReference type="EMBL" id="MBG6136939.1"/>
    </source>
</evidence>
<accession>A0A8J7KJJ1</accession>
<comment type="caution">
    <text evidence="2">The sequence shown here is derived from an EMBL/GenBank/DDBJ whole genome shotgun (WGS) entry which is preliminary data.</text>
</comment>
<feature type="region of interest" description="Disordered" evidence="1">
    <location>
        <begin position="41"/>
        <end position="84"/>
    </location>
</feature>
<keyword evidence="3" id="KW-1185">Reference proteome</keyword>
<name>A0A8J7KJJ1_9ACTN</name>
<organism evidence="2 3">
    <name type="scientific">Longispora fulva</name>
    <dbReference type="NCBI Taxonomy" id="619741"/>
    <lineage>
        <taxon>Bacteria</taxon>
        <taxon>Bacillati</taxon>
        <taxon>Actinomycetota</taxon>
        <taxon>Actinomycetes</taxon>
        <taxon>Micromonosporales</taxon>
        <taxon>Micromonosporaceae</taxon>
        <taxon>Longispora</taxon>
    </lineage>
</organism>
<proteinExistence type="predicted"/>
<evidence type="ECO:0000313" key="3">
    <source>
        <dbReference type="Proteomes" id="UP000622552"/>
    </source>
</evidence>
<dbReference type="EMBL" id="JADOUF010000001">
    <property type="protein sequence ID" value="MBG6136939.1"/>
    <property type="molecule type" value="Genomic_DNA"/>
</dbReference>
<dbReference type="RefSeq" id="WP_197003853.1">
    <property type="nucleotide sequence ID" value="NZ_BONS01000022.1"/>
</dbReference>
<reference evidence="2" key="1">
    <citation type="submission" date="2020-11" db="EMBL/GenBank/DDBJ databases">
        <title>Sequencing the genomes of 1000 actinobacteria strains.</title>
        <authorList>
            <person name="Klenk H.-P."/>
        </authorList>
    </citation>
    <scope>NUCLEOTIDE SEQUENCE</scope>
    <source>
        <strain evidence="2">DSM 45356</strain>
    </source>
</reference>
<gene>
    <name evidence="2" type="ORF">IW245_003133</name>
</gene>
<evidence type="ECO:0000256" key="1">
    <source>
        <dbReference type="SAM" id="MobiDB-lite"/>
    </source>
</evidence>
<protein>
    <submittedName>
        <fullName evidence="2">Uncharacterized protein</fullName>
    </submittedName>
</protein>